<proteinExistence type="inferred from homology"/>
<evidence type="ECO:0000256" key="9">
    <source>
        <dbReference type="ARBA" id="ARBA00023098"/>
    </source>
</evidence>
<evidence type="ECO:0000256" key="3">
    <source>
        <dbReference type="ARBA" id="ARBA00004991"/>
    </source>
</evidence>
<dbReference type="InterPro" id="IPR004839">
    <property type="entry name" value="Aminotransferase_I/II_large"/>
</dbReference>
<dbReference type="GO" id="GO:0046513">
    <property type="term" value="P:ceramide biosynthetic process"/>
    <property type="evidence" value="ECO:0007669"/>
    <property type="project" value="TreeGrafter"/>
</dbReference>
<dbReference type="Proteomes" id="UP000015354">
    <property type="component" value="Unassembled WGS sequence"/>
</dbReference>
<sequence>MDLFPVLVAFFFGVLAVFLFQQKKRSGKKAKAPTVNMPSVEEQERRLHEYQSVMFRDATEASSNVAVPSFKGLLEVESRKGSLAVVKGGAFAQPTECLDLGTFDYHSFSTHPAITEVARQTVLAYGVGSCGPRGFYGTVKPHLDAEKDLTEFLGTEATVIYSFSYATVATLVSCFASRGDYLVADAYSCSPVVEGCLLSRAHYSTYKHNDMADLERQLKAIAAKDNALKPKRRFVVAEGLFKNFGDFADLKSIIPLCRKYKFRLILEDSYGFGAVGKTGRGTPELFGFPTSEVDVYIGSMSAALGAVGGFCSGALNMVDFQRMGSTAYVFSASLPPYVTASVSKALAIMTEDVHYVKSLNENTKRARAILRDAKFDDEKIALQECAEDASPIIMLVASEGYVRQKGRMAVEDQLQRVINAVAAHKVIVIKHLYVEEEPTFNLPSLRIVIKGDIEEVKLVAAIDTVVAAVKKELA</sequence>
<dbReference type="PANTHER" id="PTHR13693">
    <property type="entry name" value="CLASS II AMINOTRANSFERASE/8-AMINO-7-OXONONANOATE SYNTHASE"/>
    <property type="match status" value="1"/>
</dbReference>
<keyword evidence="10" id="KW-0012">Acyltransferase</keyword>
<comment type="similarity">
    <text evidence="4">Belongs to the class-II pyridoxal-phosphate-dependent aminotransferase family.</text>
</comment>
<dbReference type="EMBL" id="ATMH01007829">
    <property type="protein sequence ID" value="EPY23179.1"/>
    <property type="molecule type" value="Genomic_DNA"/>
</dbReference>
<evidence type="ECO:0000313" key="14">
    <source>
        <dbReference type="Proteomes" id="UP000015354"/>
    </source>
</evidence>
<evidence type="ECO:0000313" key="12">
    <source>
        <dbReference type="EMBL" id="EPY23179.1"/>
    </source>
</evidence>
<evidence type="ECO:0000259" key="11">
    <source>
        <dbReference type="Pfam" id="PF00155"/>
    </source>
</evidence>
<dbReference type="InterPro" id="IPR015421">
    <property type="entry name" value="PyrdxlP-dep_Trfase_major"/>
</dbReference>
<keyword evidence="6 12" id="KW-0808">Transferase</keyword>
<dbReference type="EC" id="2.3.1.50" evidence="5"/>
<dbReference type="OrthoDB" id="3168162at2759"/>
<comment type="pathway">
    <text evidence="3">Sphingolipid metabolism.</text>
</comment>
<gene>
    <name evidence="13" type="ORF">STCU_00653</name>
    <name evidence="12" type="ORF">STCU_07829</name>
</gene>
<dbReference type="EMBL" id="ATMH01000653">
    <property type="protein sequence ID" value="EPY36303.1"/>
    <property type="molecule type" value="Genomic_DNA"/>
</dbReference>
<dbReference type="SUPFAM" id="SSF53383">
    <property type="entry name" value="PLP-dependent transferases"/>
    <property type="match status" value="1"/>
</dbReference>
<evidence type="ECO:0000256" key="7">
    <source>
        <dbReference type="ARBA" id="ARBA00022898"/>
    </source>
</evidence>
<dbReference type="GO" id="GO:0030170">
    <property type="term" value="F:pyridoxal phosphate binding"/>
    <property type="evidence" value="ECO:0007669"/>
    <property type="project" value="InterPro"/>
</dbReference>
<evidence type="ECO:0000256" key="5">
    <source>
        <dbReference type="ARBA" id="ARBA00013220"/>
    </source>
</evidence>
<evidence type="ECO:0000256" key="8">
    <source>
        <dbReference type="ARBA" id="ARBA00022919"/>
    </source>
</evidence>
<dbReference type="Pfam" id="PF00155">
    <property type="entry name" value="Aminotran_1_2"/>
    <property type="match status" value="1"/>
</dbReference>
<dbReference type="GO" id="GO:0016020">
    <property type="term" value="C:membrane"/>
    <property type="evidence" value="ECO:0007669"/>
    <property type="project" value="GOC"/>
</dbReference>
<reference evidence="12 14" key="1">
    <citation type="journal article" date="2013" name="PLoS ONE">
        <title>Predicting the Proteins of Angomonas deanei, Strigomonas culicis and Their Respective Endosymbionts Reveals New Aspects of the Trypanosomatidae Family.</title>
        <authorList>
            <person name="Motta M.C."/>
            <person name="Martins A.C."/>
            <person name="de Souza S.S."/>
            <person name="Catta-Preta C.M."/>
            <person name="Silva R."/>
            <person name="Klein C.C."/>
            <person name="de Almeida L.G."/>
            <person name="de Lima Cunha O."/>
            <person name="Ciapina L.P."/>
            <person name="Brocchi M."/>
            <person name="Colabardini A.C."/>
            <person name="de Araujo Lima B."/>
            <person name="Machado C.R."/>
            <person name="de Almeida Soares C.M."/>
            <person name="Probst C.M."/>
            <person name="de Menezes C.B."/>
            <person name="Thompson C.E."/>
            <person name="Bartholomeu D.C."/>
            <person name="Gradia D.F."/>
            <person name="Pavoni D.P."/>
            <person name="Grisard E.C."/>
            <person name="Fantinatti-Garboggini F."/>
            <person name="Marchini F.K."/>
            <person name="Rodrigues-Luiz G.F."/>
            <person name="Wagner G."/>
            <person name="Goldman G.H."/>
            <person name="Fietto J.L."/>
            <person name="Elias M.C."/>
            <person name="Goldman M.H."/>
            <person name="Sagot M.F."/>
            <person name="Pereira M."/>
            <person name="Stoco P.H."/>
            <person name="de Mendonca-Neto R.P."/>
            <person name="Teixeira S.M."/>
            <person name="Maciel T.E."/>
            <person name="de Oliveira Mendes T.A."/>
            <person name="Urmenyi T.P."/>
            <person name="de Souza W."/>
            <person name="Schenkman S."/>
            <person name="de Vasconcelos A.T."/>
        </authorList>
    </citation>
    <scope>NUCLEOTIDE SEQUENCE [LARGE SCALE GENOMIC DNA]</scope>
</reference>
<evidence type="ECO:0000256" key="1">
    <source>
        <dbReference type="ARBA" id="ARBA00001933"/>
    </source>
</evidence>
<protein>
    <recommendedName>
        <fullName evidence="5">serine C-palmitoyltransferase</fullName>
        <ecNumber evidence="5">2.3.1.50</ecNumber>
    </recommendedName>
</protein>
<dbReference type="InterPro" id="IPR015422">
    <property type="entry name" value="PyrdxlP-dep_Trfase_small"/>
</dbReference>
<keyword evidence="14" id="KW-1185">Reference proteome</keyword>
<evidence type="ECO:0000256" key="10">
    <source>
        <dbReference type="ARBA" id="ARBA00023315"/>
    </source>
</evidence>
<dbReference type="Gene3D" id="3.90.1150.10">
    <property type="entry name" value="Aspartate Aminotransferase, domain 1"/>
    <property type="match status" value="1"/>
</dbReference>
<comment type="pathway">
    <text evidence="2">Lipid metabolism; sphingolipid metabolism.</text>
</comment>
<keyword evidence="8" id="KW-0746">Sphingolipid metabolism</keyword>
<reference evidence="12" key="2">
    <citation type="submission" date="2013-03" db="EMBL/GenBank/DDBJ databases">
        <authorList>
            <person name="Motta M.C.M."/>
            <person name="Martins A.C.A."/>
            <person name="Preta C.M.C.C."/>
            <person name="Silva R."/>
            <person name="de Souza S.S."/>
            <person name="Klein C.C."/>
            <person name="de Almeida L.G.P."/>
            <person name="Cunha O.L."/>
            <person name="Colabardini A.C."/>
            <person name="Lima B.A."/>
            <person name="Machado C.R."/>
            <person name="Soares C.M.A."/>
            <person name="de Menezes C.B.A."/>
            <person name="Bartolomeu D.C."/>
            <person name="Grisard E.C."/>
            <person name="Fantinatti-Garboggini F."/>
            <person name="Rodrigues-Luiz G.F."/>
            <person name="Wagner G."/>
            <person name="Goldman G.H."/>
            <person name="Fietto J.L.R."/>
            <person name="Ciapina L.P."/>
            <person name="Brocchi M."/>
            <person name="Elias M.C."/>
            <person name="Goldman M.H.S."/>
            <person name="Sagot M.-F."/>
            <person name="Pereira M."/>
            <person name="Stoco P.H."/>
            <person name="Teixeira S.M.R."/>
            <person name="de Mendonca-Neto R.P."/>
            <person name="Maciel T.E.F."/>
            <person name="Mendes T.A.O."/>
            <person name="Urmenyi T.P."/>
            <person name="Teixeira M.M.G."/>
            <person name="de Camargo E.F.P."/>
            <person name="de Sousa W."/>
            <person name="Schenkman S."/>
            <person name="de Vasconcelos A.T.R."/>
        </authorList>
    </citation>
    <scope>NUCLEOTIDE SEQUENCE</scope>
</reference>
<evidence type="ECO:0000313" key="13">
    <source>
        <dbReference type="EMBL" id="EPY36303.1"/>
    </source>
</evidence>
<accession>S9U329</accession>
<dbReference type="PANTHER" id="PTHR13693:SF2">
    <property type="entry name" value="SERINE PALMITOYLTRANSFERASE 1"/>
    <property type="match status" value="1"/>
</dbReference>
<dbReference type="AlphaFoldDB" id="S9U329"/>
<evidence type="ECO:0000256" key="6">
    <source>
        <dbReference type="ARBA" id="ARBA00022679"/>
    </source>
</evidence>
<name>S9U329_9TRYP</name>
<comment type="caution">
    <text evidence="12">The sequence shown here is derived from an EMBL/GenBank/DDBJ whole genome shotgun (WGS) entry which is preliminary data.</text>
</comment>
<dbReference type="InterPro" id="IPR015424">
    <property type="entry name" value="PyrdxlP-dep_Trfase"/>
</dbReference>
<feature type="domain" description="Aminotransferase class I/classII large" evidence="11">
    <location>
        <begin position="96"/>
        <end position="459"/>
    </location>
</feature>
<dbReference type="Gene3D" id="3.40.640.10">
    <property type="entry name" value="Type I PLP-dependent aspartate aminotransferase-like (Major domain)"/>
    <property type="match status" value="1"/>
</dbReference>
<evidence type="ECO:0000256" key="4">
    <source>
        <dbReference type="ARBA" id="ARBA00008392"/>
    </source>
</evidence>
<keyword evidence="9" id="KW-0443">Lipid metabolism</keyword>
<dbReference type="InterPro" id="IPR050087">
    <property type="entry name" value="AON_synthase_class-II"/>
</dbReference>
<dbReference type="GO" id="GO:0046512">
    <property type="term" value="P:sphingosine biosynthetic process"/>
    <property type="evidence" value="ECO:0007669"/>
    <property type="project" value="TreeGrafter"/>
</dbReference>
<keyword evidence="7" id="KW-0663">Pyridoxal phosphate</keyword>
<organism evidence="12 14">
    <name type="scientific">Strigomonas culicis</name>
    <dbReference type="NCBI Taxonomy" id="28005"/>
    <lineage>
        <taxon>Eukaryota</taxon>
        <taxon>Discoba</taxon>
        <taxon>Euglenozoa</taxon>
        <taxon>Kinetoplastea</taxon>
        <taxon>Metakinetoplastina</taxon>
        <taxon>Trypanosomatida</taxon>
        <taxon>Trypanosomatidae</taxon>
        <taxon>Strigomonadinae</taxon>
        <taxon>Strigomonas</taxon>
    </lineage>
</organism>
<evidence type="ECO:0000256" key="2">
    <source>
        <dbReference type="ARBA" id="ARBA00004760"/>
    </source>
</evidence>
<dbReference type="GO" id="GO:0005783">
    <property type="term" value="C:endoplasmic reticulum"/>
    <property type="evidence" value="ECO:0007669"/>
    <property type="project" value="TreeGrafter"/>
</dbReference>
<comment type="cofactor">
    <cofactor evidence="1">
        <name>pyridoxal 5'-phosphate</name>
        <dbReference type="ChEBI" id="CHEBI:597326"/>
    </cofactor>
</comment>
<dbReference type="GO" id="GO:0004758">
    <property type="term" value="F:serine C-palmitoyltransferase activity"/>
    <property type="evidence" value="ECO:0007669"/>
    <property type="project" value="TreeGrafter"/>
</dbReference>